<dbReference type="InterPro" id="IPR004695">
    <property type="entry name" value="SLAC1/Mae1/Ssu1/TehA"/>
</dbReference>
<evidence type="ECO:0000313" key="12">
    <source>
        <dbReference type="Proteomes" id="UP000215914"/>
    </source>
</evidence>
<evidence type="ECO:0000256" key="8">
    <source>
        <dbReference type="ARBA" id="ARBA00023065"/>
    </source>
</evidence>
<keyword evidence="8" id="KW-0406">Ion transport</keyword>
<reference evidence="11" key="1">
    <citation type="journal article" date="2017" name="Nature">
        <title>The sunflower genome provides insights into oil metabolism, flowering and Asterid evolution.</title>
        <authorList>
            <person name="Badouin H."/>
            <person name="Gouzy J."/>
            <person name="Grassa C.J."/>
            <person name="Murat F."/>
            <person name="Staton S.E."/>
            <person name="Cottret L."/>
            <person name="Lelandais-Briere C."/>
            <person name="Owens G.L."/>
            <person name="Carrere S."/>
            <person name="Mayjonade B."/>
            <person name="Legrand L."/>
            <person name="Gill N."/>
            <person name="Kane N.C."/>
            <person name="Bowers J.E."/>
            <person name="Hubner S."/>
            <person name="Bellec A."/>
            <person name="Berard A."/>
            <person name="Berges H."/>
            <person name="Blanchet N."/>
            <person name="Boniface M.C."/>
            <person name="Brunel D."/>
            <person name="Catrice O."/>
            <person name="Chaidir N."/>
            <person name="Claudel C."/>
            <person name="Donnadieu C."/>
            <person name="Faraut T."/>
            <person name="Fievet G."/>
            <person name="Helmstetter N."/>
            <person name="King M."/>
            <person name="Knapp S.J."/>
            <person name="Lai Z."/>
            <person name="Le Paslier M.C."/>
            <person name="Lippi Y."/>
            <person name="Lorenzon L."/>
            <person name="Mandel J.R."/>
            <person name="Marage G."/>
            <person name="Marchand G."/>
            <person name="Marquand E."/>
            <person name="Bret-Mestries E."/>
            <person name="Morien E."/>
            <person name="Nambeesan S."/>
            <person name="Nguyen T."/>
            <person name="Pegot-Espagnet P."/>
            <person name="Pouilly N."/>
            <person name="Raftis F."/>
            <person name="Sallet E."/>
            <person name="Schiex T."/>
            <person name="Thomas J."/>
            <person name="Vandecasteele C."/>
            <person name="Vares D."/>
            <person name="Vear F."/>
            <person name="Vautrin S."/>
            <person name="Crespi M."/>
            <person name="Mangin B."/>
            <person name="Burke J.M."/>
            <person name="Salse J."/>
            <person name="Munos S."/>
            <person name="Vincourt P."/>
            <person name="Rieseberg L.H."/>
            <person name="Langlade N.B."/>
        </authorList>
    </citation>
    <scope>NUCLEOTIDE SEQUENCE</scope>
    <source>
        <tissue evidence="11">Leaves</tissue>
    </source>
</reference>
<dbReference type="GO" id="GO:0006873">
    <property type="term" value="P:intracellular monoatomic ion homeostasis"/>
    <property type="evidence" value="ECO:0007669"/>
    <property type="project" value="InterPro"/>
</dbReference>
<reference evidence="11" key="2">
    <citation type="submission" date="2020-06" db="EMBL/GenBank/DDBJ databases">
        <title>Helianthus annuus Genome sequencing and assembly Release 2.</title>
        <authorList>
            <person name="Gouzy J."/>
            <person name="Langlade N."/>
            <person name="Munos S."/>
        </authorList>
    </citation>
    <scope>NUCLEOTIDE SEQUENCE</scope>
    <source>
        <tissue evidence="11">Leaves</tissue>
    </source>
</reference>
<dbReference type="InterPro" id="IPR030183">
    <property type="entry name" value="SLAC/SLAH"/>
</dbReference>
<gene>
    <name evidence="11" type="ORF">HanXRQr2_Chr02g0062021</name>
</gene>
<accession>A0A9K3JP96</accession>
<keyword evidence="7 10" id="KW-1133">Transmembrane helix</keyword>
<keyword evidence="12" id="KW-1185">Reference proteome</keyword>
<evidence type="ECO:0000313" key="11">
    <source>
        <dbReference type="EMBL" id="KAF5818187.1"/>
    </source>
</evidence>
<dbReference type="PANTHER" id="PTHR31269:SF41">
    <property type="entry name" value="VOLTAGE-DEPENDENT ANION CHANNEL"/>
    <property type="match status" value="1"/>
</dbReference>
<sequence length="221" mass="24982">MLVNSSQGLACPKRKGTISIVFHNLTIYKQGEVDAVVIASGVNTFLRYVDHLVDSTNQVGHFQKLIIKKIQIHVPCMRLVKVYFYVGVRVNFFRGISFSLAWWEYTFPMTGAAVAMIRYTSEVSNIVTKLLSVGLTSIATLTVFGLLVTTILHAFVMRDHFPNDIAISDRKPKTVRKWFHRRAGSSEKDIEHYLKYVTSNEKDVVEASVTDKDVKSQTPLP</sequence>
<dbReference type="Proteomes" id="UP000215914">
    <property type="component" value="Unassembled WGS sequence"/>
</dbReference>
<dbReference type="InterPro" id="IPR038665">
    <property type="entry name" value="Voltage-dep_anion_channel_sf"/>
</dbReference>
<organism evidence="11 12">
    <name type="scientific">Helianthus annuus</name>
    <name type="common">Common sunflower</name>
    <dbReference type="NCBI Taxonomy" id="4232"/>
    <lineage>
        <taxon>Eukaryota</taxon>
        <taxon>Viridiplantae</taxon>
        <taxon>Streptophyta</taxon>
        <taxon>Embryophyta</taxon>
        <taxon>Tracheophyta</taxon>
        <taxon>Spermatophyta</taxon>
        <taxon>Magnoliopsida</taxon>
        <taxon>eudicotyledons</taxon>
        <taxon>Gunneridae</taxon>
        <taxon>Pentapetalae</taxon>
        <taxon>asterids</taxon>
        <taxon>campanulids</taxon>
        <taxon>Asterales</taxon>
        <taxon>Asteraceae</taxon>
        <taxon>Asteroideae</taxon>
        <taxon>Heliantheae alliance</taxon>
        <taxon>Heliantheae</taxon>
        <taxon>Helianthus</taxon>
    </lineage>
</organism>
<dbReference type="GO" id="GO:0012505">
    <property type="term" value="C:endomembrane system"/>
    <property type="evidence" value="ECO:0007669"/>
    <property type="project" value="UniProtKB-SubCell"/>
</dbReference>
<keyword evidence="5" id="KW-1003">Cell membrane</keyword>
<feature type="transmembrane region" description="Helical" evidence="10">
    <location>
        <begin position="130"/>
        <end position="156"/>
    </location>
</feature>
<evidence type="ECO:0000256" key="4">
    <source>
        <dbReference type="ARBA" id="ARBA00022448"/>
    </source>
</evidence>
<evidence type="ECO:0000256" key="3">
    <source>
        <dbReference type="ARBA" id="ARBA00007808"/>
    </source>
</evidence>
<dbReference type="Gramene" id="mRNA:HanXRQr2_Chr02g0062021">
    <property type="protein sequence ID" value="mRNA:HanXRQr2_Chr02g0062021"/>
    <property type="gene ID" value="HanXRQr2_Chr02g0062021"/>
</dbReference>
<evidence type="ECO:0000256" key="1">
    <source>
        <dbReference type="ARBA" id="ARBA00004127"/>
    </source>
</evidence>
<dbReference type="GO" id="GO:0005886">
    <property type="term" value="C:plasma membrane"/>
    <property type="evidence" value="ECO:0007669"/>
    <property type="project" value="UniProtKB-SubCell"/>
</dbReference>
<keyword evidence="9 10" id="KW-0472">Membrane</keyword>
<evidence type="ECO:0000256" key="5">
    <source>
        <dbReference type="ARBA" id="ARBA00022475"/>
    </source>
</evidence>
<evidence type="ECO:0000256" key="6">
    <source>
        <dbReference type="ARBA" id="ARBA00022692"/>
    </source>
</evidence>
<dbReference type="Gene3D" id="1.50.10.150">
    <property type="entry name" value="Voltage-dependent anion channel"/>
    <property type="match status" value="1"/>
</dbReference>
<keyword evidence="4" id="KW-0813">Transport</keyword>
<comment type="similarity">
    <text evidence="3">Belongs to the SLAC1 S-type anion channel family.</text>
</comment>
<keyword evidence="6 10" id="KW-0812">Transmembrane</keyword>
<protein>
    <submittedName>
        <fullName evidence="11">Voltage-dependent anion channel</fullName>
    </submittedName>
</protein>
<name>A0A9K3JP96_HELAN</name>
<dbReference type="PANTHER" id="PTHR31269">
    <property type="entry name" value="S-TYPE ANION CHANNEL SLAH3"/>
    <property type="match status" value="1"/>
</dbReference>
<dbReference type="AlphaFoldDB" id="A0A9K3JP96"/>
<comment type="subcellular location">
    <subcellularLocation>
        <location evidence="2">Cell membrane</location>
    </subcellularLocation>
    <subcellularLocation>
        <location evidence="1">Endomembrane system</location>
        <topology evidence="1">Multi-pass membrane protein</topology>
    </subcellularLocation>
</comment>
<proteinExistence type="inferred from homology"/>
<evidence type="ECO:0000256" key="2">
    <source>
        <dbReference type="ARBA" id="ARBA00004236"/>
    </source>
</evidence>
<evidence type="ECO:0000256" key="9">
    <source>
        <dbReference type="ARBA" id="ARBA00023136"/>
    </source>
</evidence>
<comment type="caution">
    <text evidence="11">The sequence shown here is derived from an EMBL/GenBank/DDBJ whole genome shotgun (WGS) entry which is preliminary data.</text>
</comment>
<dbReference type="EMBL" id="MNCJ02000317">
    <property type="protein sequence ID" value="KAF5818187.1"/>
    <property type="molecule type" value="Genomic_DNA"/>
</dbReference>
<dbReference type="GO" id="GO:0008308">
    <property type="term" value="F:voltage-gated monoatomic anion channel activity"/>
    <property type="evidence" value="ECO:0007669"/>
    <property type="project" value="InterPro"/>
</dbReference>
<dbReference type="Pfam" id="PF03595">
    <property type="entry name" value="SLAC1"/>
    <property type="match status" value="1"/>
</dbReference>
<evidence type="ECO:0000256" key="10">
    <source>
        <dbReference type="SAM" id="Phobius"/>
    </source>
</evidence>
<evidence type="ECO:0000256" key="7">
    <source>
        <dbReference type="ARBA" id="ARBA00022989"/>
    </source>
</evidence>